<feature type="chain" id="PRO_5009524097" description="DUF5667 domain-containing protein" evidence="1">
    <location>
        <begin position="17"/>
        <end position="245"/>
    </location>
</feature>
<proteinExistence type="predicted"/>
<dbReference type="Proteomes" id="UP000176689">
    <property type="component" value="Unassembled WGS sequence"/>
</dbReference>
<protein>
    <recommendedName>
        <fullName evidence="4">DUF5667 domain-containing protein</fullName>
    </recommendedName>
</protein>
<sequence length="245" mass="26900">MIMAGVFLISASAAFAQDAIQLPTSVRPLNASVIREKMLDTRVQRDDIKNTIKNVQENFKTQTSVLRQDTKEKIKEASSSPERREILKNAVDARKDIVEDRRASTTVIKNQLRTLVRQHVGVIIQRFSIALKQFDNLTNRIQSRIDKLKAGGIDTSSADAVFATAKNAVLQAKADVQALSDLVAQVNEASDAKTVRTQVETAVKKATVSIKAAHDALEAVAKDLVALVRSQNKNPRATSTVENNQ</sequence>
<comment type="caution">
    <text evidence="2">The sequence shown here is derived from an EMBL/GenBank/DDBJ whole genome shotgun (WGS) entry which is preliminary data.</text>
</comment>
<evidence type="ECO:0000256" key="1">
    <source>
        <dbReference type="SAM" id="SignalP"/>
    </source>
</evidence>
<accession>A0A1F6EBY5</accession>
<organism evidence="2 3">
    <name type="scientific">Candidatus Kaiserbacteria bacterium RIFCSPHIGHO2_12_FULL_53_13</name>
    <dbReference type="NCBI Taxonomy" id="1798502"/>
    <lineage>
        <taxon>Bacteria</taxon>
        <taxon>Candidatus Kaiseribacteriota</taxon>
    </lineage>
</organism>
<dbReference type="AlphaFoldDB" id="A0A1F6EBY5"/>
<name>A0A1F6EBY5_9BACT</name>
<gene>
    <name evidence="2" type="ORF">A3F27_01920</name>
</gene>
<feature type="signal peptide" evidence="1">
    <location>
        <begin position="1"/>
        <end position="16"/>
    </location>
</feature>
<evidence type="ECO:0000313" key="3">
    <source>
        <dbReference type="Proteomes" id="UP000176689"/>
    </source>
</evidence>
<evidence type="ECO:0000313" key="2">
    <source>
        <dbReference type="EMBL" id="OGG71156.1"/>
    </source>
</evidence>
<keyword evidence="1" id="KW-0732">Signal</keyword>
<reference evidence="2 3" key="1">
    <citation type="journal article" date="2016" name="Nat. Commun.">
        <title>Thousands of microbial genomes shed light on interconnected biogeochemical processes in an aquifer system.</title>
        <authorList>
            <person name="Anantharaman K."/>
            <person name="Brown C.T."/>
            <person name="Hug L.A."/>
            <person name="Sharon I."/>
            <person name="Castelle C.J."/>
            <person name="Probst A.J."/>
            <person name="Thomas B.C."/>
            <person name="Singh A."/>
            <person name="Wilkins M.J."/>
            <person name="Karaoz U."/>
            <person name="Brodie E.L."/>
            <person name="Williams K.H."/>
            <person name="Hubbard S.S."/>
            <person name="Banfield J.F."/>
        </authorList>
    </citation>
    <scope>NUCLEOTIDE SEQUENCE [LARGE SCALE GENOMIC DNA]</scope>
</reference>
<dbReference type="EMBL" id="MFLP01000012">
    <property type="protein sequence ID" value="OGG71156.1"/>
    <property type="molecule type" value="Genomic_DNA"/>
</dbReference>
<evidence type="ECO:0008006" key="4">
    <source>
        <dbReference type="Google" id="ProtNLM"/>
    </source>
</evidence>